<feature type="compositionally biased region" description="Gly residues" evidence="1">
    <location>
        <begin position="1"/>
        <end position="10"/>
    </location>
</feature>
<feature type="region of interest" description="Disordered" evidence="1">
    <location>
        <begin position="173"/>
        <end position="198"/>
    </location>
</feature>
<feature type="compositionally biased region" description="Basic residues" evidence="1">
    <location>
        <begin position="22"/>
        <end position="32"/>
    </location>
</feature>
<dbReference type="Proteomes" id="UP000007015">
    <property type="component" value="Chromosome 11"/>
</dbReference>
<dbReference type="AlphaFoldDB" id="B8BL30"/>
<evidence type="ECO:0000313" key="3">
    <source>
        <dbReference type="Proteomes" id="UP000007015"/>
    </source>
</evidence>
<name>B8BL30_ORYSI</name>
<gene>
    <name evidence="2" type="ORF">OsI_36501</name>
</gene>
<reference evidence="2 3" key="1">
    <citation type="journal article" date="2005" name="PLoS Biol.">
        <title>The genomes of Oryza sativa: a history of duplications.</title>
        <authorList>
            <person name="Yu J."/>
            <person name="Wang J."/>
            <person name="Lin W."/>
            <person name="Li S."/>
            <person name="Li H."/>
            <person name="Zhou J."/>
            <person name="Ni P."/>
            <person name="Dong W."/>
            <person name="Hu S."/>
            <person name="Zeng C."/>
            <person name="Zhang J."/>
            <person name="Zhang Y."/>
            <person name="Li R."/>
            <person name="Xu Z."/>
            <person name="Li S."/>
            <person name="Li X."/>
            <person name="Zheng H."/>
            <person name="Cong L."/>
            <person name="Lin L."/>
            <person name="Yin J."/>
            <person name="Geng J."/>
            <person name="Li G."/>
            <person name="Shi J."/>
            <person name="Liu J."/>
            <person name="Lv H."/>
            <person name="Li J."/>
            <person name="Wang J."/>
            <person name="Deng Y."/>
            <person name="Ran L."/>
            <person name="Shi X."/>
            <person name="Wang X."/>
            <person name="Wu Q."/>
            <person name="Li C."/>
            <person name="Ren X."/>
            <person name="Wang J."/>
            <person name="Wang X."/>
            <person name="Li D."/>
            <person name="Liu D."/>
            <person name="Zhang X."/>
            <person name="Ji Z."/>
            <person name="Zhao W."/>
            <person name="Sun Y."/>
            <person name="Zhang Z."/>
            <person name="Bao J."/>
            <person name="Han Y."/>
            <person name="Dong L."/>
            <person name="Ji J."/>
            <person name="Chen P."/>
            <person name="Wu S."/>
            <person name="Liu J."/>
            <person name="Xiao Y."/>
            <person name="Bu D."/>
            <person name="Tan J."/>
            <person name="Yang L."/>
            <person name="Ye C."/>
            <person name="Zhang J."/>
            <person name="Xu J."/>
            <person name="Zhou Y."/>
            <person name="Yu Y."/>
            <person name="Zhang B."/>
            <person name="Zhuang S."/>
            <person name="Wei H."/>
            <person name="Liu B."/>
            <person name="Lei M."/>
            <person name="Yu H."/>
            <person name="Li Y."/>
            <person name="Xu H."/>
            <person name="Wei S."/>
            <person name="He X."/>
            <person name="Fang L."/>
            <person name="Zhang Z."/>
            <person name="Zhang Y."/>
            <person name="Huang X."/>
            <person name="Su Z."/>
            <person name="Tong W."/>
            <person name="Li J."/>
            <person name="Tong Z."/>
            <person name="Li S."/>
            <person name="Ye J."/>
            <person name="Wang L."/>
            <person name="Fang L."/>
            <person name="Lei T."/>
            <person name="Chen C."/>
            <person name="Chen H."/>
            <person name="Xu Z."/>
            <person name="Li H."/>
            <person name="Huang H."/>
            <person name="Zhang F."/>
            <person name="Xu H."/>
            <person name="Li N."/>
            <person name="Zhao C."/>
            <person name="Li S."/>
            <person name="Dong L."/>
            <person name="Huang Y."/>
            <person name="Li L."/>
            <person name="Xi Y."/>
            <person name="Qi Q."/>
            <person name="Li W."/>
            <person name="Zhang B."/>
            <person name="Hu W."/>
            <person name="Zhang Y."/>
            <person name="Tian X."/>
            <person name="Jiao Y."/>
            <person name="Liang X."/>
            <person name="Jin J."/>
            <person name="Gao L."/>
            <person name="Zheng W."/>
            <person name="Hao B."/>
            <person name="Liu S."/>
            <person name="Wang W."/>
            <person name="Yuan L."/>
            <person name="Cao M."/>
            <person name="McDermott J."/>
            <person name="Samudrala R."/>
            <person name="Wang J."/>
            <person name="Wong G.K."/>
            <person name="Yang H."/>
        </authorList>
    </citation>
    <scope>NUCLEOTIDE SEQUENCE [LARGE SCALE GENOMIC DNA]</scope>
    <source>
        <strain evidence="3">cv. 93-11</strain>
    </source>
</reference>
<dbReference type="HOGENOM" id="CLU_069003_0_0_1"/>
<dbReference type="Gramene" id="BGIOSGA033794-TA">
    <property type="protein sequence ID" value="BGIOSGA033794-PA"/>
    <property type="gene ID" value="BGIOSGA033794"/>
</dbReference>
<organism evidence="2 3">
    <name type="scientific">Oryza sativa subsp. indica</name>
    <name type="common">Rice</name>
    <dbReference type="NCBI Taxonomy" id="39946"/>
    <lineage>
        <taxon>Eukaryota</taxon>
        <taxon>Viridiplantae</taxon>
        <taxon>Streptophyta</taxon>
        <taxon>Embryophyta</taxon>
        <taxon>Tracheophyta</taxon>
        <taxon>Spermatophyta</taxon>
        <taxon>Magnoliopsida</taxon>
        <taxon>Liliopsida</taxon>
        <taxon>Poales</taxon>
        <taxon>Poaceae</taxon>
        <taxon>BOP clade</taxon>
        <taxon>Oryzoideae</taxon>
        <taxon>Oryzeae</taxon>
        <taxon>Oryzinae</taxon>
        <taxon>Oryza</taxon>
        <taxon>Oryza sativa</taxon>
    </lineage>
</organism>
<accession>B8BL30</accession>
<proteinExistence type="predicted"/>
<protein>
    <submittedName>
        <fullName evidence="2">Uncharacterized protein</fullName>
    </submittedName>
</protein>
<evidence type="ECO:0000256" key="1">
    <source>
        <dbReference type="SAM" id="MobiDB-lite"/>
    </source>
</evidence>
<feature type="region of interest" description="Disordered" evidence="1">
    <location>
        <begin position="1"/>
        <end position="32"/>
    </location>
</feature>
<keyword evidence="3" id="KW-1185">Reference proteome</keyword>
<feature type="region of interest" description="Disordered" evidence="1">
    <location>
        <begin position="82"/>
        <end position="101"/>
    </location>
</feature>
<dbReference type="EMBL" id="CM000136">
    <property type="protein sequence ID" value="EEC68366.1"/>
    <property type="molecule type" value="Genomic_DNA"/>
</dbReference>
<sequence length="270" mass="29606">MEGSTGGVDGLTGAATGDVHGGRRRQPGGQHRHIFIRLSPRASRLIHPDPPPSSTFINIHLRGTHLFIYNHSTPVIARSDIKEDQSGKSTPADRALCPSTSTPSAFSNQHIYASHHVIVELRPESCMASLARAEGTDEGRHACTRWRRGELLPAAASSWRSCRSLSSETPSVDDTSICRRDVPASPVTRPLPRDVSTRRRDAVETSLCQLQSLRDIIDARLLSRTWPFSSRSSSFLTLEEITGRSAATRSPHTVVVSFGYYDSASSRRTL</sequence>
<evidence type="ECO:0000313" key="2">
    <source>
        <dbReference type="EMBL" id="EEC68366.1"/>
    </source>
</evidence>